<reference evidence="7" key="1">
    <citation type="submission" date="2022-12" db="EMBL/GenBank/DDBJ databases">
        <title>Isolation and characterisation of novel Methanocorpusculum spp. from native Australian herbivores indicates the genus is ancestrally host-associated.</title>
        <authorList>
            <person name="Volmer J.G."/>
            <person name="Soo R.M."/>
            <person name="Evans P.N."/>
            <person name="Hoedt E.C."/>
            <person name="Astorga Alsina A.L."/>
            <person name="Woodcroft B.J."/>
            <person name="Tyson G.W."/>
            <person name="Hugenholtz P."/>
            <person name="Morrison M."/>
        </authorList>
    </citation>
    <scope>NUCLEOTIDE SEQUENCE</scope>
    <source>
        <strain evidence="7">MG</strain>
    </source>
</reference>
<feature type="domain" description="Methyltransferase" evidence="6">
    <location>
        <begin position="29"/>
        <end position="98"/>
    </location>
</feature>
<dbReference type="PANTHER" id="PTHR43182">
    <property type="entry name" value="COBALT-PRECORRIN-6B C(15)-METHYLTRANSFERASE (DECARBOXYLATING)"/>
    <property type="match status" value="1"/>
</dbReference>
<evidence type="ECO:0000256" key="3">
    <source>
        <dbReference type="ARBA" id="ARBA00022603"/>
    </source>
</evidence>
<dbReference type="Gene3D" id="3.40.50.150">
    <property type="entry name" value="Vaccinia Virus protein VP39"/>
    <property type="match status" value="1"/>
</dbReference>
<name>A0ABT4IE80_9EURY</name>
<dbReference type="EMBL" id="JAPTGB010000003">
    <property type="protein sequence ID" value="MCZ0860046.1"/>
    <property type="molecule type" value="Genomic_DNA"/>
</dbReference>
<accession>A0ABT4IE80</accession>
<keyword evidence="2" id="KW-0169">Cobalamin biosynthesis</keyword>
<keyword evidence="3 7" id="KW-0489">Methyltransferase</keyword>
<protein>
    <submittedName>
        <fullName evidence="7">Methyltransferase domain-containing protein</fullName>
    </submittedName>
</protein>
<dbReference type="CDD" id="cd02440">
    <property type="entry name" value="AdoMet_MTases"/>
    <property type="match status" value="1"/>
</dbReference>
<dbReference type="RefSeq" id="WP_268924267.1">
    <property type="nucleotide sequence ID" value="NZ_JAPTGB010000003.1"/>
</dbReference>
<evidence type="ECO:0000256" key="4">
    <source>
        <dbReference type="ARBA" id="ARBA00022679"/>
    </source>
</evidence>
<dbReference type="PANTHER" id="PTHR43182:SF1">
    <property type="entry name" value="COBALT-PRECORRIN-7 C(5)-METHYLTRANSFERASE"/>
    <property type="match status" value="1"/>
</dbReference>
<keyword evidence="5" id="KW-0949">S-adenosyl-L-methionine</keyword>
<dbReference type="InterPro" id="IPR029063">
    <property type="entry name" value="SAM-dependent_MTases_sf"/>
</dbReference>
<comment type="caution">
    <text evidence="7">The sequence shown here is derived from an EMBL/GenBank/DDBJ whole genome shotgun (WGS) entry which is preliminary data.</text>
</comment>
<dbReference type="GO" id="GO:0032259">
    <property type="term" value="P:methylation"/>
    <property type="evidence" value="ECO:0007669"/>
    <property type="project" value="UniProtKB-KW"/>
</dbReference>
<sequence>MELPGGPTQPEVMAVSLEKLGVRPGDTAADIGCGTGTVTKAIAAQAGAGGCVYAVDRRPAAVSITRETCTGLPQVEVLEGEALSFLSSPHKRIDCAFCGGSRDIAEIIAKLDEEGCRSIVVNAVLIETVVDTIRVMKERGIFREAVHLQVSRSYELTERIMFKPINPIYIIHGGREC</sequence>
<dbReference type="Proteomes" id="UP001141422">
    <property type="component" value="Unassembled WGS sequence"/>
</dbReference>
<evidence type="ECO:0000256" key="2">
    <source>
        <dbReference type="ARBA" id="ARBA00022573"/>
    </source>
</evidence>
<dbReference type="InterPro" id="IPR041698">
    <property type="entry name" value="Methyltransf_25"/>
</dbReference>
<gene>
    <name evidence="7" type="ORF">O0S10_02230</name>
</gene>
<evidence type="ECO:0000259" key="6">
    <source>
        <dbReference type="Pfam" id="PF13649"/>
    </source>
</evidence>
<evidence type="ECO:0000256" key="1">
    <source>
        <dbReference type="ARBA" id="ARBA00004953"/>
    </source>
</evidence>
<dbReference type="SUPFAM" id="SSF53335">
    <property type="entry name" value="S-adenosyl-L-methionine-dependent methyltransferases"/>
    <property type="match status" value="1"/>
</dbReference>
<dbReference type="Pfam" id="PF13649">
    <property type="entry name" value="Methyltransf_25"/>
    <property type="match status" value="1"/>
</dbReference>
<dbReference type="InterPro" id="IPR050714">
    <property type="entry name" value="Cobalamin_biosynth_MTase"/>
</dbReference>
<keyword evidence="4" id="KW-0808">Transferase</keyword>
<evidence type="ECO:0000313" key="8">
    <source>
        <dbReference type="Proteomes" id="UP001141422"/>
    </source>
</evidence>
<comment type="pathway">
    <text evidence="1">Cofactor biosynthesis; adenosylcobalamin biosynthesis.</text>
</comment>
<organism evidence="7 8">
    <name type="scientific">Methanocorpusculum petauri</name>
    <dbReference type="NCBI Taxonomy" id="3002863"/>
    <lineage>
        <taxon>Archaea</taxon>
        <taxon>Methanobacteriati</taxon>
        <taxon>Methanobacteriota</taxon>
        <taxon>Stenosarchaea group</taxon>
        <taxon>Methanomicrobia</taxon>
        <taxon>Methanomicrobiales</taxon>
        <taxon>Methanocorpusculaceae</taxon>
        <taxon>Methanocorpusculum</taxon>
    </lineage>
</organism>
<proteinExistence type="predicted"/>
<evidence type="ECO:0000256" key="5">
    <source>
        <dbReference type="ARBA" id="ARBA00022691"/>
    </source>
</evidence>
<dbReference type="GO" id="GO:0008168">
    <property type="term" value="F:methyltransferase activity"/>
    <property type="evidence" value="ECO:0007669"/>
    <property type="project" value="UniProtKB-KW"/>
</dbReference>
<evidence type="ECO:0000313" key="7">
    <source>
        <dbReference type="EMBL" id="MCZ0860046.1"/>
    </source>
</evidence>
<keyword evidence="8" id="KW-1185">Reference proteome</keyword>